<dbReference type="Pfam" id="PF00834">
    <property type="entry name" value="Ribul_P_3_epim"/>
    <property type="match status" value="1"/>
</dbReference>
<evidence type="ECO:0000256" key="4">
    <source>
        <dbReference type="ARBA" id="ARBA00001947"/>
    </source>
</evidence>
<accession>A0A517DTH4</accession>
<comment type="catalytic activity">
    <reaction evidence="1 10 11">
        <text>D-ribulose 5-phosphate = D-xylulose 5-phosphate</text>
        <dbReference type="Rhea" id="RHEA:13677"/>
        <dbReference type="ChEBI" id="CHEBI:57737"/>
        <dbReference type="ChEBI" id="CHEBI:58121"/>
        <dbReference type="EC" id="5.1.3.1"/>
    </reaction>
</comment>
<dbReference type="FunFam" id="3.20.20.70:FF:000004">
    <property type="entry name" value="Ribulose-phosphate 3-epimerase"/>
    <property type="match status" value="1"/>
</dbReference>
<feature type="binding site" evidence="10 13">
    <location>
        <position position="177"/>
    </location>
    <ligand>
        <name>a divalent metal cation</name>
        <dbReference type="ChEBI" id="CHEBI:60240"/>
    </ligand>
</feature>
<reference evidence="15 16" key="1">
    <citation type="submission" date="2019-02" db="EMBL/GenBank/DDBJ databases">
        <title>Closed genome of Sporomusa termitida DSM 4440.</title>
        <authorList>
            <person name="Poehlein A."/>
            <person name="Daniel R."/>
        </authorList>
    </citation>
    <scope>NUCLEOTIDE SEQUENCE [LARGE SCALE GENOMIC DNA]</scope>
    <source>
        <strain evidence="15 16">DSM 4440</strain>
    </source>
</reference>
<comment type="cofactor">
    <cofactor evidence="2">
        <name>Mn(2+)</name>
        <dbReference type="ChEBI" id="CHEBI:29035"/>
    </cofactor>
</comment>
<feature type="binding site" evidence="10 14">
    <location>
        <begin position="144"/>
        <end position="147"/>
    </location>
    <ligand>
        <name>substrate</name>
    </ligand>
</feature>
<feature type="active site" description="Proton acceptor" evidence="10 12">
    <location>
        <position position="37"/>
    </location>
</feature>
<dbReference type="SUPFAM" id="SSF51366">
    <property type="entry name" value="Ribulose-phoshate binding barrel"/>
    <property type="match status" value="1"/>
</dbReference>
<evidence type="ECO:0000313" key="15">
    <source>
        <dbReference type="EMBL" id="QDR80665.1"/>
    </source>
</evidence>
<evidence type="ECO:0000256" key="5">
    <source>
        <dbReference type="ARBA" id="ARBA00001954"/>
    </source>
</evidence>
<dbReference type="RefSeq" id="WP_144350251.1">
    <property type="nucleotide sequence ID" value="NZ_CP036259.1"/>
</dbReference>
<dbReference type="InterPro" id="IPR026019">
    <property type="entry name" value="Ribul_P_3_epim"/>
</dbReference>
<evidence type="ECO:0000313" key="16">
    <source>
        <dbReference type="Proteomes" id="UP000320776"/>
    </source>
</evidence>
<keyword evidence="16" id="KW-1185">Reference proteome</keyword>
<feature type="binding site" evidence="10 14">
    <location>
        <begin position="199"/>
        <end position="200"/>
    </location>
    <ligand>
        <name>substrate</name>
    </ligand>
</feature>
<dbReference type="AlphaFoldDB" id="A0A517DTH4"/>
<feature type="binding site" evidence="10 13">
    <location>
        <position position="37"/>
    </location>
    <ligand>
        <name>a divalent metal cation</name>
        <dbReference type="ChEBI" id="CHEBI:60240"/>
    </ligand>
</feature>
<dbReference type="Gene3D" id="3.20.20.70">
    <property type="entry name" value="Aldolase class I"/>
    <property type="match status" value="1"/>
</dbReference>
<comment type="cofactor">
    <cofactor evidence="3">
        <name>Co(2+)</name>
        <dbReference type="ChEBI" id="CHEBI:48828"/>
    </cofactor>
</comment>
<dbReference type="PIRSF" id="PIRSF001461">
    <property type="entry name" value="RPE"/>
    <property type="match status" value="1"/>
</dbReference>
<dbReference type="InterPro" id="IPR013785">
    <property type="entry name" value="Aldolase_TIM"/>
</dbReference>
<evidence type="ECO:0000256" key="12">
    <source>
        <dbReference type="PIRSR" id="PIRSR001461-1"/>
    </source>
</evidence>
<evidence type="ECO:0000256" key="9">
    <source>
        <dbReference type="ARBA" id="ARBA00023235"/>
    </source>
</evidence>
<dbReference type="GO" id="GO:0004750">
    <property type="term" value="F:D-ribulose-phosphate 3-epimerase activity"/>
    <property type="evidence" value="ECO:0007669"/>
    <property type="project" value="UniProtKB-UniRule"/>
</dbReference>
<dbReference type="PROSITE" id="PS01086">
    <property type="entry name" value="RIBUL_P_3_EPIMER_2"/>
    <property type="match status" value="1"/>
</dbReference>
<feature type="binding site" evidence="10 14">
    <location>
        <position position="10"/>
    </location>
    <ligand>
        <name>substrate</name>
    </ligand>
</feature>
<dbReference type="KEGG" id="sted:SPTER_19950"/>
<feature type="binding site" evidence="14">
    <location>
        <position position="179"/>
    </location>
    <ligand>
        <name>substrate</name>
    </ligand>
</feature>
<dbReference type="NCBIfam" id="TIGR01163">
    <property type="entry name" value="rpe"/>
    <property type="match status" value="1"/>
</dbReference>
<evidence type="ECO:0000256" key="11">
    <source>
        <dbReference type="PIRNR" id="PIRNR001461"/>
    </source>
</evidence>
<evidence type="ECO:0000256" key="7">
    <source>
        <dbReference type="ARBA" id="ARBA00013188"/>
    </source>
</evidence>
<dbReference type="EC" id="5.1.3.1" evidence="7 10"/>
<dbReference type="GO" id="GO:0006098">
    <property type="term" value="P:pentose-phosphate shunt"/>
    <property type="evidence" value="ECO:0007669"/>
    <property type="project" value="UniProtKB-UniRule"/>
</dbReference>
<evidence type="ECO:0000256" key="2">
    <source>
        <dbReference type="ARBA" id="ARBA00001936"/>
    </source>
</evidence>
<comment type="cofactor">
    <cofactor evidence="10 13">
        <name>a divalent metal cation</name>
        <dbReference type="ChEBI" id="CHEBI:60240"/>
    </cofactor>
    <text evidence="10 13">Binds 1 divalent metal cation per subunit.</text>
</comment>
<dbReference type="InterPro" id="IPR011060">
    <property type="entry name" value="RibuloseP-bd_barrel"/>
</dbReference>
<dbReference type="Proteomes" id="UP000320776">
    <property type="component" value="Chromosome"/>
</dbReference>
<dbReference type="GO" id="GO:0019323">
    <property type="term" value="P:pentose catabolic process"/>
    <property type="evidence" value="ECO:0007669"/>
    <property type="project" value="UniProtKB-UniRule"/>
</dbReference>
<evidence type="ECO:0000256" key="3">
    <source>
        <dbReference type="ARBA" id="ARBA00001941"/>
    </source>
</evidence>
<feature type="binding site" evidence="10 13">
    <location>
        <position position="35"/>
    </location>
    <ligand>
        <name>a divalent metal cation</name>
        <dbReference type="ChEBI" id="CHEBI:60240"/>
    </ligand>
</feature>
<keyword evidence="10 11" id="KW-0119">Carbohydrate metabolism</keyword>
<organism evidence="15 16">
    <name type="scientific">Sporomusa termitida</name>
    <dbReference type="NCBI Taxonomy" id="2377"/>
    <lineage>
        <taxon>Bacteria</taxon>
        <taxon>Bacillati</taxon>
        <taxon>Bacillota</taxon>
        <taxon>Negativicutes</taxon>
        <taxon>Selenomonadales</taxon>
        <taxon>Sporomusaceae</taxon>
        <taxon>Sporomusa</taxon>
    </lineage>
</organism>
<keyword evidence="9 10" id="KW-0413">Isomerase</keyword>
<dbReference type="PROSITE" id="PS01085">
    <property type="entry name" value="RIBUL_P_3_EPIMER_1"/>
    <property type="match status" value="1"/>
</dbReference>
<dbReference type="GO" id="GO:0046872">
    <property type="term" value="F:metal ion binding"/>
    <property type="evidence" value="ECO:0007669"/>
    <property type="project" value="UniProtKB-UniRule"/>
</dbReference>
<proteinExistence type="inferred from homology"/>
<comment type="pathway">
    <text evidence="10">Carbohydrate degradation.</text>
</comment>
<evidence type="ECO:0000256" key="10">
    <source>
        <dbReference type="HAMAP-Rule" id="MF_02227"/>
    </source>
</evidence>
<evidence type="ECO:0000256" key="8">
    <source>
        <dbReference type="ARBA" id="ARBA00022723"/>
    </source>
</evidence>
<feature type="binding site" evidence="10 13">
    <location>
        <position position="68"/>
    </location>
    <ligand>
        <name>a divalent metal cation</name>
        <dbReference type="ChEBI" id="CHEBI:60240"/>
    </ligand>
</feature>
<evidence type="ECO:0000256" key="6">
    <source>
        <dbReference type="ARBA" id="ARBA00009541"/>
    </source>
</evidence>
<dbReference type="InterPro" id="IPR000056">
    <property type="entry name" value="Ribul_P_3_epim-like"/>
</dbReference>
<comment type="cofactor">
    <cofactor evidence="5">
        <name>Fe(2+)</name>
        <dbReference type="ChEBI" id="CHEBI:29033"/>
    </cofactor>
</comment>
<feature type="active site" description="Proton donor" evidence="10 12">
    <location>
        <position position="177"/>
    </location>
</feature>
<evidence type="ECO:0000256" key="14">
    <source>
        <dbReference type="PIRSR" id="PIRSR001461-3"/>
    </source>
</evidence>
<keyword evidence="13" id="KW-0464">Manganese</keyword>
<evidence type="ECO:0000256" key="1">
    <source>
        <dbReference type="ARBA" id="ARBA00001782"/>
    </source>
</evidence>
<name>A0A517DTH4_9FIRM</name>
<keyword evidence="13" id="KW-0862">Zinc</keyword>
<sequence>MTTPIKVAPSILSADFSRLAEEILKLEQAGADWVHIDVMDGHFVPNLTFGAPVVAAIRPVTKLPFDVHLMVSNPQAFVDPFVKAGADIITVHAETAPHLHRLIQTIKEQGKKAGVSLNPATPLSLVEEVLSDIDMILIMSVNPGFGGQQFIPAAIDKIARLRAMLTTRSLTVDIEVDGGINAVTARKVTAAGANILVAGSAVYGAPDMAAAIKAIRGLD</sequence>
<keyword evidence="13" id="KW-0170">Cobalt</keyword>
<keyword evidence="8 10" id="KW-0479">Metal-binding</keyword>
<protein>
    <recommendedName>
        <fullName evidence="7 10">Ribulose-phosphate 3-epimerase</fullName>
        <ecNumber evidence="7 10">5.1.3.1</ecNumber>
    </recommendedName>
</protein>
<dbReference type="NCBIfam" id="NF004076">
    <property type="entry name" value="PRK05581.1-4"/>
    <property type="match status" value="1"/>
</dbReference>
<dbReference type="CDD" id="cd00429">
    <property type="entry name" value="RPE"/>
    <property type="match status" value="1"/>
</dbReference>
<evidence type="ECO:0000256" key="13">
    <source>
        <dbReference type="PIRSR" id="PIRSR001461-2"/>
    </source>
</evidence>
<comment type="cofactor">
    <cofactor evidence="4">
        <name>Zn(2+)</name>
        <dbReference type="ChEBI" id="CHEBI:29105"/>
    </cofactor>
</comment>
<comment type="function">
    <text evidence="10">Catalyzes the reversible epimerization of D-ribulose 5-phosphate to D-xylulose 5-phosphate.</text>
</comment>
<comment type="similarity">
    <text evidence="6 10 11">Belongs to the ribulose-phosphate 3-epimerase family.</text>
</comment>
<dbReference type="PANTHER" id="PTHR11749">
    <property type="entry name" value="RIBULOSE-5-PHOSPHATE-3-EPIMERASE"/>
    <property type="match status" value="1"/>
</dbReference>
<dbReference type="HAMAP" id="MF_02227">
    <property type="entry name" value="RPE"/>
    <property type="match status" value="1"/>
</dbReference>
<feature type="binding site" evidence="10">
    <location>
        <begin position="177"/>
        <end position="179"/>
    </location>
    <ligand>
        <name>substrate</name>
    </ligand>
</feature>
<feature type="binding site" evidence="10 14">
    <location>
        <position position="68"/>
    </location>
    <ligand>
        <name>substrate</name>
    </ligand>
</feature>
<dbReference type="GO" id="GO:0005737">
    <property type="term" value="C:cytoplasm"/>
    <property type="evidence" value="ECO:0007669"/>
    <property type="project" value="UniProtKB-ARBA"/>
</dbReference>
<dbReference type="OrthoDB" id="1645589at2"/>
<gene>
    <name evidence="10 15" type="primary">rpe</name>
    <name evidence="15" type="ORF">SPTER_19950</name>
</gene>
<dbReference type="EMBL" id="CP036259">
    <property type="protein sequence ID" value="QDR80665.1"/>
    <property type="molecule type" value="Genomic_DNA"/>
</dbReference>